<accession>A0A835XSS6</accession>
<feature type="region of interest" description="Disordered" evidence="1">
    <location>
        <begin position="199"/>
        <end position="455"/>
    </location>
</feature>
<evidence type="ECO:0000313" key="4">
    <source>
        <dbReference type="Proteomes" id="UP000612055"/>
    </source>
</evidence>
<feature type="compositionally biased region" description="Gly residues" evidence="1">
    <location>
        <begin position="205"/>
        <end position="450"/>
    </location>
</feature>
<sequence length="697" mass="67588">MATSNAANLRKLEERGRDGPRQKSVLICWDLENARVPVGVPPEEVERAISNAFQYLQRRVRFGFVCSVSPRSLDALTKAYGEEQRDYLLTHTEHILAPGGQKSGSTDNKLLQKVMQFVSQQRLEGKATSSVLVLITGDDDFSGCIRQAMDSGMDVEVLHPTSKTSANLLDTIRGRANVWHHDWDEFLDYWLTEHAQLPKDAKGSSGKGSGGTAKAGAGAGAGSKGSGGDAKAGAGAGAGSKGSGGDAKAGGGGGAGSKGSGGDAKAGGGGGAGSKGSGGDAKAGGGGGAGSKGSGGDTKAGGGAGAGSKGSGGGDSKAGGGGGAGSKGSGGGDSKAGGGGGAGSKGSGGGDSKAGGGGGAGSKGSGGDAKAGGGGGAGSKGSGGDAKAGGGGGAGSKGSGGGDSKAGGGGGAGSKGSGGGDSKAGGGGGAGSKGSGGDTKAGGKAGGKGDSSGNTGKGAPAAFNATISLGSVPCVRKAQNPGYALMHCCAFLSDLRQNNDEDYQYLHTVARDAGCKLVVPKDLGPATELTVSCVDDDELLPRRAVQSARDRLLNALDELLGPVRRAAPDELMHVLAALGLNTTSYAHHSEDQLRGIANACAYALKCMGGPMVVVNGTVVGVRTGAAAAALKCSRELQLAAVRDVLAKEFATGQLLHVIRQMGPVAAVAAAGAVEKKDLAALLAAVLMECYPQPVWEQ</sequence>
<dbReference type="Proteomes" id="UP000612055">
    <property type="component" value="Unassembled WGS sequence"/>
</dbReference>
<reference evidence="3" key="1">
    <citation type="journal article" date="2020" name="bioRxiv">
        <title>Comparative genomics of Chlamydomonas.</title>
        <authorList>
            <person name="Craig R.J."/>
            <person name="Hasan A.R."/>
            <person name="Ness R.W."/>
            <person name="Keightley P.D."/>
        </authorList>
    </citation>
    <scope>NUCLEOTIDE SEQUENCE</scope>
    <source>
        <strain evidence="3">CCAP 11/70</strain>
    </source>
</reference>
<proteinExistence type="predicted"/>
<name>A0A835XSS6_9CHLO</name>
<evidence type="ECO:0000313" key="3">
    <source>
        <dbReference type="EMBL" id="KAG2486245.1"/>
    </source>
</evidence>
<dbReference type="PRINTS" id="PR01228">
    <property type="entry name" value="EGGSHELL"/>
</dbReference>
<dbReference type="GO" id="GO:0004540">
    <property type="term" value="F:RNA nuclease activity"/>
    <property type="evidence" value="ECO:0007669"/>
    <property type="project" value="InterPro"/>
</dbReference>
<dbReference type="InterPro" id="IPR021139">
    <property type="entry name" value="NYN"/>
</dbReference>
<dbReference type="AlphaFoldDB" id="A0A835XSS6"/>
<dbReference type="OrthoDB" id="539448at2759"/>
<organism evidence="3 4">
    <name type="scientific">Edaphochlamys debaryana</name>
    <dbReference type="NCBI Taxonomy" id="47281"/>
    <lineage>
        <taxon>Eukaryota</taxon>
        <taxon>Viridiplantae</taxon>
        <taxon>Chlorophyta</taxon>
        <taxon>core chlorophytes</taxon>
        <taxon>Chlorophyceae</taxon>
        <taxon>CS clade</taxon>
        <taxon>Chlamydomonadales</taxon>
        <taxon>Chlamydomonadales incertae sedis</taxon>
        <taxon>Edaphochlamys</taxon>
    </lineage>
</organism>
<dbReference type="EMBL" id="JAEHOE010000115">
    <property type="protein sequence ID" value="KAG2486245.1"/>
    <property type="molecule type" value="Genomic_DNA"/>
</dbReference>
<protein>
    <recommendedName>
        <fullName evidence="2">NYN domain-containing protein</fullName>
    </recommendedName>
</protein>
<comment type="caution">
    <text evidence="3">The sequence shown here is derived from an EMBL/GenBank/DDBJ whole genome shotgun (WGS) entry which is preliminary data.</text>
</comment>
<keyword evidence="4" id="KW-1185">Reference proteome</keyword>
<evidence type="ECO:0000259" key="2">
    <source>
        <dbReference type="Pfam" id="PF01936"/>
    </source>
</evidence>
<dbReference type="Gene3D" id="3.40.50.1010">
    <property type="entry name" value="5'-nuclease"/>
    <property type="match status" value="1"/>
</dbReference>
<gene>
    <name evidence="3" type="ORF">HYH03_015070</name>
</gene>
<evidence type="ECO:0000256" key="1">
    <source>
        <dbReference type="SAM" id="MobiDB-lite"/>
    </source>
</evidence>
<feature type="domain" description="NYN" evidence="2">
    <location>
        <begin position="25"/>
        <end position="169"/>
    </location>
</feature>
<dbReference type="Pfam" id="PF01936">
    <property type="entry name" value="NYN"/>
    <property type="match status" value="1"/>
</dbReference>